<comment type="caution">
    <text evidence="3">The sequence shown here is derived from an EMBL/GenBank/DDBJ whole genome shotgun (WGS) entry which is preliminary data.</text>
</comment>
<dbReference type="Gene3D" id="3.40.50.1110">
    <property type="entry name" value="SGNH hydrolase"/>
    <property type="match status" value="1"/>
</dbReference>
<dbReference type="InterPro" id="IPR005181">
    <property type="entry name" value="SASA"/>
</dbReference>
<dbReference type="EMBL" id="BAABEY010000036">
    <property type="protein sequence ID" value="GAA4446649.1"/>
    <property type="molecule type" value="Genomic_DNA"/>
</dbReference>
<accession>A0ABP8MCN9</accession>
<keyword evidence="4" id="KW-1185">Reference proteome</keyword>
<proteinExistence type="predicted"/>
<feature type="domain" description="Sialate O-acetylesterase" evidence="2">
    <location>
        <begin position="43"/>
        <end position="332"/>
    </location>
</feature>
<organism evidence="3 4">
    <name type="scientific">Ravibacter arvi</name>
    <dbReference type="NCBI Taxonomy" id="2051041"/>
    <lineage>
        <taxon>Bacteria</taxon>
        <taxon>Pseudomonadati</taxon>
        <taxon>Bacteroidota</taxon>
        <taxon>Cytophagia</taxon>
        <taxon>Cytophagales</taxon>
        <taxon>Spirosomataceae</taxon>
        <taxon>Ravibacter</taxon>
    </lineage>
</organism>
<evidence type="ECO:0000256" key="1">
    <source>
        <dbReference type="ARBA" id="ARBA00022801"/>
    </source>
</evidence>
<sequence>MTQLGTSTSGYYYFSRSVPTGWYRFTIKDGTTEIRQIKFGVGEVFFIAGQSNAQGAGGTLNIPGTPDLDCVVSSKNISMEVNQLASYDSKGRPRYTFNGYPNILPPTMGVLTSSDPNIAPNGTRPWFFQSFGAQIATSELGAGRTVPVAFFNTAMGGSSIANWKTSIDKVRAMFLGNYTYDMAYLATQFQHNPWLPHDYDNFDTRYPYIPLKNYLSSFAHMFGARAVLWHQGEAETHSINISLPGYSVTDYRVKLKALIDDTRSYLPGLPWAICKVSYLTGGTNSSVIAEQQNVYSTYSNISWASENSDTYVASHRDPDNTHFNVSGLTAISNEIYANRSSIFAKTPILPINPARIYLASTMWPGYQSATTAAPHLRYEWHNSIHVPSFYQIGVDPPYDSTVFEANYGVSGFVKTFSGNLLMMAPGVSFWGLSGARIGIEPLPEMAESKSEKSYAFPNPTNPSEEVLTIYFGLKETSNISLKVYDRQGRLLEQVSKEKMPAGGHEIKFPVSSLKNAGEMVIYHLLTEEHNETKKVLLVK</sequence>
<dbReference type="SUPFAM" id="SSF52266">
    <property type="entry name" value="SGNH hydrolase"/>
    <property type="match status" value="1"/>
</dbReference>
<evidence type="ECO:0000259" key="2">
    <source>
        <dbReference type="Pfam" id="PF03629"/>
    </source>
</evidence>
<evidence type="ECO:0000313" key="3">
    <source>
        <dbReference type="EMBL" id="GAA4446649.1"/>
    </source>
</evidence>
<dbReference type="InterPro" id="IPR036514">
    <property type="entry name" value="SGNH_hydro_sf"/>
</dbReference>
<keyword evidence="1" id="KW-0378">Hydrolase</keyword>
<dbReference type="Proteomes" id="UP001501508">
    <property type="component" value="Unassembled WGS sequence"/>
</dbReference>
<protein>
    <recommendedName>
        <fullName evidence="2">Sialate O-acetylesterase domain-containing protein</fullName>
    </recommendedName>
</protein>
<reference evidence="4" key="1">
    <citation type="journal article" date="2019" name="Int. J. Syst. Evol. Microbiol.">
        <title>The Global Catalogue of Microorganisms (GCM) 10K type strain sequencing project: providing services to taxonomists for standard genome sequencing and annotation.</title>
        <authorList>
            <consortium name="The Broad Institute Genomics Platform"/>
            <consortium name="The Broad Institute Genome Sequencing Center for Infectious Disease"/>
            <person name="Wu L."/>
            <person name="Ma J."/>
        </authorList>
    </citation>
    <scope>NUCLEOTIDE SEQUENCE [LARGE SCALE GENOMIC DNA]</scope>
    <source>
        <strain evidence="4">JCM 31920</strain>
    </source>
</reference>
<name>A0ABP8MCN9_9BACT</name>
<dbReference type="Pfam" id="PF03629">
    <property type="entry name" value="SASA"/>
    <property type="match status" value="1"/>
</dbReference>
<gene>
    <name evidence="3" type="ORF">GCM10023091_40150</name>
</gene>
<evidence type="ECO:0000313" key="4">
    <source>
        <dbReference type="Proteomes" id="UP001501508"/>
    </source>
</evidence>